<dbReference type="PANTHER" id="PTHR11088:SF60">
    <property type="entry name" value="TRNA DIMETHYLALLYLTRANSFERASE"/>
    <property type="match status" value="1"/>
</dbReference>
<evidence type="ECO:0000256" key="6">
    <source>
        <dbReference type="ARBA" id="ARBA00022741"/>
    </source>
</evidence>
<evidence type="ECO:0000256" key="8">
    <source>
        <dbReference type="ARBA" id="ARBA00022842"/>
    </source>
</evidence>
<evidence type="ECO:0000256" key="12">
    <source>
        <dbReference type="RuleBase" id="RU003784"/>
    </source>
</evidence>
<dbReference type="AlphaFoldDB" id="A0A7W9BKG5"/>
<comment type="subunit">
    <text evidence="10">Monomer.</text>
</comment>
<dbReference type="Gene3D" id="1.10.20.140">
    <property type="match status" value="1"/>
</dbReference>
<dbReference type="InterPro" id="IPR039657">
    <property type="entry name" value="Dimethylallyltransferase"/>
</dbReference>
<comment type="catalytic activity">
    <reaction evidence="9 10 11">
        <text>adenosine(37) in tRNA + dimethylallyl diphosphate = N(6)-dimethylallyladenosine(37) in tRNA + diphosphate</text>
        <dbReference type="Rhea" id="RHEA:26482"/>
        <dbReference type="Rhea" id="RHEA-COMP:10162"/>
        <dbReference type="Rhea" id="RHEA-COMP:10375"/>
        <dbReference type="ChEBI" id="CHEBI:33019"/>
        <dbReference type="ChEBI" id="CHEBI:57623"/>
        <dbReference type="ChEBI" id="CHEBI:74411"/>
        <dbReference type="ChEBI" id="CHEBI:74415"/>
        <dbReference type="EC" id="2.5.1.75"/>
    </reaction>
</comment>
<evidence type="ECO:0000256" key="11">
    <source>
        <dbReference type="RuleBase" id="RU003783"/>
    </source>
</evidence>
<comment type="similarity">
    <text evidence="3 10 13">Belongs to the IPP transferase family.</text>
</comment>
<feature type="binding site" evidence="10">
    <location>
        <begin position="16"/>
        <end position="21"/>
    </location>
    <ligand>
        <name>substrate</name>
    </ligand>
</feature>
<comment type="cofactor">
    <cofactor evidence="1 10">
        <name>Mg(2+)</name>
        <dbReference type="ChEBI" id="CHEBI:18420"/>
    </cofactor>
</comment>
<dbReference type="Gene3D" id="3.40.50.300">
    <property type="entry name" value="P-loop containing nucleotide triphosphate hydrolases"/>
    <property type="match status" value="1"/>
</dbReference>
<evidence type="ECO:0000313" key="14">
    <source>
        <dbReference type="EMBL" id="MBB5721922.1"/>
    </source>
</evidence>
<dbReference type="GO" id="GO:0052381">
    <property type="term" value="F:tRNA dimethylallyltransferase activity"/>
    <property type="evidence" value="ECO:0007669"/>
    <property type="project" value="UniProtKB-UniRule"/>
</dbReference>
<sequence>MISIHKDKPVVIAGPTASGKSALALHIAETQGGVIINADALQVFDGWRIVTARPDDADLARAPHALYGHVPFDAEYSVGHWLRDVTPLLQGERPIIVGGTGLYMTALTQGLADIPPTPPAIRAQADAIDYRDLLAELDPETIARIDTQNPVRVQRAWEVLTATGRSLADWQDNTPAPLLPLADVTALVMDAPKEWLTPRITQRFGMMLDAGALVEAAAMLPTWDPAHLSSKAIGAPELIAHLNGEMSLARAKESAIVASRQYAKRQRTWFRARMRDWTTIPVSSTELSTVFTFRT</sequence>
<keyword evidence="5 10" id="KW-0819">tRNA processing</keyword>
<feature type="binding site" evidence="10">
    <location>
        <begin position="14"/>
        <end position="21"/>
    </location>
    <ligand>
        <name>ATP</name>
        <dbReference type="ChEBI" id="CHEBI:30616"/>
    </ligand>
</feature>
<keyword evidence="15" id="KW-1185">Reference proteome</keyword>
<accession>A0A7W9BKG5</accession>
<dbReference type="EMBL" id="JACIJM010000004">
    <property type="protein sequence ID" value="MBB5721922.1"/>
    <property type="molecule type" value="Genomic_DNA"/>
</dbReference>
<evidence type="ECO:0000256" key="13">
    <source>
        <dbReference type="RuleBase" id="RU003785"/>
    </source>
</evidence>
<keyword evidence="7 10" id="KW-0067">ATP-binding</keyword>
<dbReference type="Proteomes" id="UP000535415">
    <property type="component" value="Unassembled WGS sequence"/>
</dbReference>
<evidence type="ECO:0000256" key="1">
    <source>
        <dbReference type="ARBA" id="ARBA00001946"/>
    </source>
</evidence>
<dbReference type="GO" id="GO:0006400">
    <property type="term" value="P:tRNA modification"/>
    <property type="evidence" value="ECO:0007669"/>
    <property type="project" value="TreeGrafter"/>
</dbReference>
<dbReference type="Pfam" id="PF01715">
    <property type="entry name" value="IPPT"/>
    <property type="match status" value="1"/>
</dbReference>
<dbReference type="InterPro" id="IPR018022">
    <property type="entry name" value="IPT"/>
</dbReference>
<dbReference type="PANTHER" id="PTHR11088">
    <property type="entry name" value="TRNA DIMETHYLALLYLTRANSFERASE"/>
    <property type="match status" value="1"/>
</dbReference>
<dbReference type="CDD" id="cd02019">
    <property type="entry name" value="NK"/>
    <property type="match status" value="1"/>
</dbReference>
<feature type="site" description="Interaction with substrate tRNA" evidence="10">
    <location>
        <position position="122"/>
    </location>
</feature>
<comment type="function">
    <text evidence="2 10 12">Catalyzes the transfer of a dimethylallyl group onto the adenine at position 37 in tRNAs that read codons beginning with uridine, leading to the formation of N6-(dimethylallyl)adenosine (i(6)A).</text>
</comment>
<dbReference type="NCBIfam" id="TIGR00174">
    <property type="entry name" value="miaA"/>
    <property type="match status" value="1"/>
</dbReference>
<proteinExistence type="inferred from homology"/>
<evidence type="ECO:0000313" key="15">
    <source>
        <dbReference type="Proteomes" id="UP000535415"/>
    </source>
</evidence>
<keyword evidence="8 10" id="KW-0460">Magnesium</keyword>
<gene>
    <name evidence="10" type="primary">miaA</name>
    <name evidence="14" type="ORF">FHS72_001546</name>
</gene>
<feature type="site" description="Interaction with substrate tRNA" evidence="10">
    <location>
        <position position="100"/>
    </location>
</feature>
<name>A0A7W9BKG5_9RHOB</name>
<comment type="caution">
    <text evidence="14">The sequence shown here is derived from an EMBL/GenBank/DDBJ whole genome shotgun (WGS) entry which is preliminary data.</text>
</comment>
<dbReference type="GO" id="GO:0005524">
    <property type="term" value="F:ATP binding"/>
    <property type="evidence" value="ECO:0007669"/>
    <property type="project" value="UniProtKB-UniRule"/>
</dbReference>
<dbReference type="EC" id="2.5.1.75" evidence="10"/>
<dbReference type="SUPFAM" id="SSF52540">
    <property type="entry name" value="P-loop containing nucleoside triphosphate hydrolases"/>
    <property type="match status" value="2"/>
</dbReference>
<evidence type="ECO:0000256" key="10">
    <source>
        <dbReference type="HAMAP-Rule" id="MF_00185"/>
    </source>
</evidence>
<dbReference type="InterPro" id="IPR027417">
    <property type="entry name" value="P-loop_NTPase"/>
</dbReference>
<evidence type="ECO:0000256" key="9">
    <source>
        <dbReference type="ARBA" id="ARBA00049563"/>
    </source>
</evidence>
<evidence type="ECO:0000256" key="2">
    <source>
        <dbReference type="ARBA" id="ARBA00003213"/>
    </source>
</evidence>
<organism evidence="14 15">
    <name type="scientific">Yoonia ponticola</name>
    <dbReference type="NCBI Taxonomy" id="1524255"/>
    <lineage>
        <taxon>Bacteria</taxon>
        <taxon>Pseudomonadati</taxon>
        <taxon>Pseudomonadota</taxon>
        <taxon>Alphaproteobacteria</taxon>
        <taxon>Rhodobacterales</taxon>
        <taxon>Paracoccaceae</taxon>
        <taxon>Yoonia</taxon>
    </lineage>
</organism>
<keyword evidence="6 10" id="KW-0547">Nucleotide-binding</keyword>
<comment type="caution">
    <text evidence="10">Lacks conserved residue(s) required for the propagation of feature annotation.</text>
</comment>
<dbReference type="HAMAP" id="MF_00185">
    <property type="entry name" value="IPP_trans"/>
    <property type="match status" value="1"/>
</dbReference>
<evidence type="ECO:0000256" key="5">
    <source>
        <dbReference type="ARBA" id="ARBA00022694"/>
    </source>
</evidence>
<evidence type="ECO:0000256" key="4">
    <source>
        <dbReference type="ARBA" id="ARBA00022679"/>
    </source>
</evidence>
<evidence type="ECO:0000256" key="7">
    <source>
        <dbReference type="ARBA" id="ARBA00022840"/>
    </source>
</evidence>
<dbReference type="RefSeq" id="WP_183527741.1">
    <property type="nucleotide sequence ID" value="NZ_JACIJM010000004.1"/>
</dbReference>
<evidence type="ECO:0000256" key="3">
    <source>
        <dbReference type="ARBA" id="ARBA00005842"/>
    </source>
</evidence>
<keyword evidence="4 10" id="KW-0808">Transferase</keyword>
<reference evidence="14 15" key="1">
    <citation type="submission" date="2020-08" db="EMBL/GenBank/DDBJ databases">
        <title>Genomic Encyclopedia of Type Strains, Phase IV (KMG-IV): sequencing the most valuable type-strain genomes for metagenomic binning, comparative biology and taxonomic classification.</title>
        <authorList>
            <person name="Goeker M."/>
        </authorList>
    </citation>
    <scope>NUCLEOTIDE SEQUENCE [LARGE SCALE GENOMIC DNA]</scope>
    <source>
        <strain evidence="14 15">DSM 101064</strain>
    </source>
</reference>
<protein>
    <recommendedName>
        <fullName evidence="10">tRNA dimethylallyltransferase</fullName>
        <ecNumber evidence="10">2.5.1.75</ecNumber>
    </recommendedName>
    <alternativeName>
        <fullName evidence="10">Dimethylallyl diphosphate:tRNA dimethylallyltransferase</fullName>
        <shortName evidence="10">DMAPP:tRNA dimethylallyltransferase</shortName>
        <shortName evidence="10">DMATase</shortName>
    </alternativeName>
    <alternativeName>
        <fullName evidence="10">Isopentenyl-diphosphate:tRNA isopentenyltransferase</fullName>
        <shortName evidence="10">IPP transferase</shortName>
        <shortName evidence="10">IPPT</shortName>
        <shortName evidence="10">IPTase</shortName>
    </alternativeName>
</protein>